<evidence type="ECO:0000313" key="4">
    <source>
        <dbReference type="Proteomes" id="UP000681341"/>
    </source>
</evidence>
<evidence type="ECO:0000313" key="3">
    <source>
        <dbReference type="EMBL" id="MBO3735160.1"/>
    </source>
</evidence>
<evidence type="ECO:0000256" key="1">
    <source>
        <dbReference type="SAM" id="MobiDB-lite"/>
    </source>
</evidence>
<evidence type="ECO:0000256" key="2">
    <source>
        <dbReference type="SAM" id="Phobius"/>
    </source>
</evidence>
<feature type="compositionally biased region" description="Basic and acidic residues" evidence="1">
    <location>
        <begin position="1"/>
        <end position="15"/>
    </location>
</feature>
<reference evidence="3 4" key="1">
    <citation type="submission" date="2021-03" db="EMBL/GenBank/DDBJ databases">
        <title>Glycomyces sp. nov., a novel actinomycete isolated from soil.</title>
        <authorList>
            <person name="Yang X."/>
            <person name="Xu X."/>
        </authorList>
    </citation>
    <scope>NUCLEOTIDE SEQUENCE [LARGE SCALE GENOMIC DNA]</scope>
    <source>
        <strain evidence="3 4">NEAU-S30</strain>
    </source>
</reference>
<feature type="region of interest" description="Disordered" evidence="1">
    <location>
        <begin position="1"/>
        <end position="23"/>
    </location>
</feature>
<keyword evidence="4" id="KW-1185">Reference proteome</keyword>
<keyword evidence="2" id="KW-0812">Transmembrane</keyword>
<sequence length="242" mass="26058">MPPRRAEDPESRDPLPAEPPADRPGPATVWWALLPILIPGAGAPIAFGVGAAHRPSPATIIPLIAYTAAVFGYCGPVVDYGSDMPPWADYLTMFSALAATFGASGHLFAIRRKLWTAPPAPVHVPAQQRPLPADGVPALAHALHLRIAARRIAEGDPMLAKRLRIGRPDLPRSNDDGGLVDLNHAPAAVLKELPGFNAALAERVRERVERLGPFQSLDEVILEIDVAPGFERHLREYVILLP</sequence>
<dbReference type="RefSeq" id="WP_208498787.1">
    <property type="nucleotide sequence ID" value="NZ_JAGFNP010000013.1"/>
</dbReference>
<gene>
    <name evidence="3" type="ORF">J5V16_20210</name>
</gene>
<feature type="transmembrane region" description="Helical" evidence="2">
    <location>
        <begin position="59"/>
        <end position="78"/>
    </location>
</feature>
<dbReference type="Pfam" id="PF12836">
    <property type="entry name" value="HHH_3"/>
    <property type="match status" value="1"/>
</dbReference>
<dbReference type="Proteomes" id="UP000681341">
    <property type="component" value="Unassembled WGS sequence"/>
</dbReference>
<keyword evidence="2" id="KW-0472">Membrane</keyword>
<protein>
    <submittedName>
        <fullName evidence="3">Helix-hairpin-helix domain-containing protein</fullName>
    </submittedName>
</protein>
<organism evidence="3 4">
    <name type="scientific">Glycomyces niveus</name>
    <dbReference type="NCBI Taxonomy" id="2820287"/>
    <lineage>
        <taxon>Bacteria</taxon>
        <taxon>Bacillati</taxon>
        <taxon>Actinomycetota</taxon>
        <taxon>Actinomycetes</taxon>
        <taxon>Glycomycetales</taxon>
        <taxon>Glycomycetaceae</taxon>
        <taxon>Glycomyces</taxon>
    </lineage>
</organism>
<proteinExistence type="predicted"/>
<dbReference type="InterPro" id="IPR010994">
    <property type="entry name" value="RuvA_2-like"/>
</dbReference>
<accession>A0ABS3U8P8</accession>
<keyword evidence="2" id="KW-1133">Transmembrane helix</keyword>
<dbReference type="SUPFAM" id="SSF47781">
    <property type="entry name" value="RuvA domain 2-like"/>
    <property type="match status" value="1"/>
</dbReference>
<feature type="transmembrane region" description="Helical" evidence="2">
    <location>
        <begin position="29"/>
        <end position="52"/>
    </location>
</feature>
<feature type="transmembrane region" description="Helical" evidence="2">
    <location>
        <begin position="90"/>
        <end position="110"/>
    </location>
</feature>
<dbReference type="EMBL" id="JAGFNP010000013">
    <property type="protein sequence ID" value="MBO3735160.1"/>
    <property type="molecule type" value="Genomic_DNA"/>
</dbReference>
<comment type="caution">
    <text evidence="3">The sequence shown here is derived from an EMBL/GenBank/DDBJ whole genome shotgun (WGS) entry which is preliminary data.</text>
</comment>
<name>A0ABS3U8P8_9ACTN</name>